<comment type="subcellular location">
    <subcellularLocation>
        <location evidence="1">Cell outer membrane</location>
        <topology evidence="1">Multi-pass membrane protein</topology>
    </subcellularLocation>
</comment>
<dbReference type="EMBL" id="DMND01000235">
    <property type="protein sequence ID" value="HAN29467.1"/>
    <property type="molecule type" value="Genomic_DNA"/>
</dbReference>
<dbReference type="GO" id="GO:0009279">
    <property type="term" value="C:cell outer membrane"/>
    <property type="evidence" value="ECO:0007669"/>
    <property type="project" value="UniProtKB-SubCell"/>
</dbReference>
<name>A0A3C1KS39_9GAMM</name>
<feature type="domain" description="TonB-dependent receptor plug" evidence="3">
    <location>
        <begin position="41"/>
        <end position="95"/>
    </location>
</feature>
<dbReference type="Proteomes" id="UP000259273">
    <property type="component" value="Unassembled WGS sequence"/>
</dbReference>
<dbReference type="InterPro" id="IPR037066">
    <property type="entry name" value="Plug_dom_sf"/>
</dbReference>
<keyword evidence="1" id="KW-0998">Cell outer membrane</keyword>
<sequence length="100" mass="10439">MYARKPITLLVAAYLSAGSASLMAQGLEEVVVTAQKREQTLQDAPISIAAFNADQLEQKGVNTIDDLGTSVPNVKITRSPSNISAATIAIRGSATINPAI</sequence>
<evidence type="ECO:0000256" key="2">
    <source>
        <dbReference type="SAM" id="SignalP"/>
    </source>
</evidence>
<keyword evidence="2" id="KW-0732">Signal</keyword>
<dbReference type="SUPFAM" id="SSF56935">
    <property type="entry name" value="Porins"/>
    <property type="match status" value="1"/>
</dbReference>
<evidence type="ECO:0000256" key="1">
    <source>
        <dbReference type="PROSITE-ProRule" id="PRU01360"/>
    </source>
</evidence>
<feature type="non-terminal residue" evidence="4">
    <location>
        <position position="100"/>
    </location>
</feature>
<dbReference type="AlphaFoldDB" id="A0A3C1KS39"/>
<proteinExistence type="inferred from homology"/>
<evidence type="ECO:0000259" key="3">
    <source>
        <dbReference type="Pfam" id="PF07715"/>
    </source>
</evidence>
<keyword evidence="1" id="KW-0812">Transmembrane</keyword>
<dbReference type="InterPro" id="IPR039426">
    <property type="entry name" value="TonB-dep_rcpt-like"/>
</dbReference>
<gene>
    <name evidence="4" type="ORF">DCP75_17425</name>
</gene>
<keyword evidence="1" id="KW-0472">Membrane</keyword>
<evidence type="ECO:0000313" key="4">
    <source>
        <dbReference type="EMBL" id="HAN29467.1"/>
    </source>
</evidence>
<dbReference type="Gene3D" id="2.170.130.10">
    <property type="entry name" value="TonB-dependent receptor, plug domain"/>
    <property type="match status" value="1"/>
</dbReference>
<organism evidence="4 5">
    <name type="scientific">Haliea salexigens</name>
    <dbReference type="NCBI Taxonomy" id="287487"/>
    <lineage>
        <taxon>Bacteria</taxon>
        <taxon>Pseudomonadati</taxon>
        <taxon>Pseudomonadota</taxon>
        <taxon>Gammaproteobacteria</taxon>
        <taxon>Cellvibrionales</taxon>
        <taxon>Halieaceae</taxon>
        <taxon>Haliea</taxon>
    </lineage>
</organism>
<reference evidence="4 5" key="1">
    <citation type="journal article" date="2018" name="Nat. Biotechnol.">
        <title>A standardized bacterial taxonomy based on genome phylogeny substantially revises the tree of life.</title>
        <authorList>
            <person name="Parks D.H."/>
            <person name="Chuvochina M."/>
            <person name="Waite D.W."/>
            <person name="Rinke C."/>
            <person name="Skarshewski A."/>
            <person name="Chaumeil P.A."/>
            <person name="Hugenholtz P."/>
        </authorList>
    </citation>
    <scope>NUCLEOTIDE SEQUENCE [LARGE SCALE GENOMIC DNA]</scope>
    <source>
        <strain evidence="4">UBA9158</strain>
    </source>
</reference>
<dbReference type="InterPro" id="IPR012910">
    <property type="entry name" value="Plug_dom"/>
</dbReference>
<accession>A0A3C1KS39</accession>
<comment type="caution">
    <text evidence="4">The sequence shown here is derived from an EMBL/GenBank/DDBJ whole genome shotgun (WGS) entry which is preliminary data.</text>
</comment>
<keyword evidence="1" id="KW-0813">Transport</keyword>
<evidence type="ECO:0000313" key="5">
    <source>
        <dbReference type="Proteomes" id="UP000259273"/>
    </source>
</evidence>
<feature type="chain" id="PRO_5017648322" evidence="2">
    <location>
        <begin position="25"/>
        <end position="100"/>
    </location>
</feature>
<comment type="similarity">
    <text evidence="1">Belongs to the TonB-dependent receptor family.</text>
</comment>
<dbReference type="PROSITE" id="PS52016">
    <property type="entry name" value="TONB_DEPENDENT_REC_3"/>
    <property type="match status" value="1"/>
</dbReference>
<protein>
    <submittedName>
        <fullName evidence="4">TonB-dependent receptor</fullName>
    </submittedName>
</protein>
<keyword evidence="1" id="KW-1134">Transmembrane beta strand</keyword>
<dbReference type="Pfam" id="PF07715">
    <property type="entry name" value="Plug"/>
    <property type="match status" value="1"/>
</dbReference>
<feature type="signal peptide" evidence="2">
    <location>
        <begin position="1"/>
        <end position="24"/>
    </location>
</feature>
<keyword evidence="4" id="KW-0675">Receptor</keyword>